<feature type="transmembrane region" description="Helical" evidence="1">
    <location>
        <begin position="50"/>
        <end position="70"/>
    </location>
</feature>
<dbReference type="Proteomes" id="UP000053462">
    <property type="component" value="Unassembled WGS sequence"/>
</dbReference>
<sequence>MGYGLRMWVSPVLFVLWLVTGITGVILLVAPLAAELGVTLPVSLADTLHIYLGFAFFGLSFVHIALNWSAMRAYFRRLRG</sequence>
<dbReference type="EMBL" id="LLYW01000028">
    <property type="protein sequence ID" value="KUH32906.1"/>
    <property type="molecule type" value="Genomic_DNA"/>
</dbReference>
<evidence type="ECO:0000256" key="1">
    <source>
        <dbReference type="SAM" id="Phobius"/>
    </source>
</evidence>
<keyword evidence="1" id="KW-0812">Transmembrane</keyword>
<keyword evidence="4" id="KW-1185">Reference proteome</keyword>
<name>A0A100XXD9_9EURY</name>
<accession>A0A100XXD9</accession>
<dbReference type="STRING" id="227598.APY94_08115"/>
<feature type="transmembrane region" description="Helical" evidence="1">
    <location>
        <begin position="12"/>
        <end position="30"/>
    </location>
</feature>
<dbReference type="Pfam" id="PF14358">
    <property type="entry name" value="DUF4405"/>
    <property type="match status" value="1"/>
</dbReference>
<comment type="caution">
    <text evidence="3">The sequence shown here is derived from an EMBL/GenBank/DDBJ whole genome shotgun (WGS) entry which is preliminary data.</text>
</comment>
<dbReference type="AlphaFoldDB" id="A0A100XXD9"/>
<reference evidence="3 4" key="1">
    <citation type="submission" date="2015-10" db="EMBL/GenBank/DDBJ databases">
        <title>Draft genome sequence of Thermococcus celericrescens strain DSM 17994.</title>
        <authorList>
            <person name="Hong S.-J."/>
            <person name="Park C.-E."/>
            <person name="Shin J.-H."/>
        </authorList>
    </citation>
    <scope>NUCLEOTIDE SEQUENCE [LARGE SCALE GENOMIC DNA]</scope>
    <source>
        <strain evidence="3 4">DSM 17994</strain>
    </source>
</reference>
<feature type="domain" description="Flavinylation-associated cytochrome" evidence="2">
    <location>
        <begin position="8"/>
        <end position="68"/>
    </location>
</feature>
<evidence type="ECO:0000313" key="4">
    <source>
        <dbReference type="Proteomes" id="UP000053462"/>
    </source>
</evidence>
<evidence type="ECO:0000313" key="3">
    <source>
        <dbReference type="EMBL" id="KUH32906.1"/>
    </source>
</evidence>
<keyword evidence="1" id="KW-1133">Transmembrane helix</keyword>
<dbReference type="InterPro" id="IPR025517">
    <property type="entry name" value="DUF4405"/>
</dbReference>
<dbReference type="OrthoDB" id="99628at2157"/>
<protein>
    <recommendedName>
        <fullName evidence="2">Flavinylation-associated cytochrome domain-containing protein</fullName>
    </recommendedName>
</protein>
<organism evidence="3 4">
    <name type="scientific">Thermococcus celericrescens</name>
    <dbReference type="NCBI Taxonomy" id="227598"/>
    <lineage>
        <taxon>Archaea</taxon>
        <taxon>Methanobacteriati</taxon>
        <taxon>Methanobacteriota</taxon>
        <taxon>Thermococci</taxon>
        <taxon>Thermococcales</taxon>
        <taxon>Thermococcaceae</taxon>
        <taxon>Thermococcus</taxon>
    </lineage>
</organism>
<proteinExistence type="predicted"/>
<keyword evidence="1" id="KW-0472">Membrane</keyword>
<gene>
    <name evidence="3" type="ORF">APY94_08115</name>
</gene>
<evidence type="ECO:0000259" key="2">
    <source>
        <dbReference type="Pfam" id="PF14358"/>
    </source>
</evidence>